<evidence type="ECO:0000313" key="4">
    <source>
        <dbReference type="Proteomes" id="UP000182798"/>
    </source>
</evidence>
<reference evidence="4" key="1">
    <citation type="submission" date="2016-09" db="EMBL/GenBank/DDBJ databases">
        <title>Genome Sequence of Bathymodiolus thermophilus sulfur-oxidizing gill endosymbiont.</title>
        <authorList>
            <person name="Ponnudurai R."/>
            <person name="Kleiner M."/>
            <person name="Sayavedra L."/>
            <person name="Thuermer A."/>
            <person name="Felbeck H."/>
            <person name="Schlueter R."/>
            <person name="Schweder T."/>
            <person name="Markert S."/>
        </authorList>
    </citation>
    <scope>NUCLEOTIDE SEQUENCE [LARGE SCALE GENOMIC DNA]</scope>
    <source>
        <strain evidence="4">BAT/CrabSpa'14</strain>
    </source>
</reference>
<protein>
    <recommendedName>
        <fullName evidence="1">DNA 3'-5' helicase II</fullName>
    </recommendedName>
</protein>
<dbReference type="InterPro" id="IPR000212">
    <property type="entry name" value="DNA_helicase_UvrD/REP"/>
</dbReference>
<comment type="caution">
    <text evidence="3">The sequence shown here is derived from an EMBL/GenBank/DDBJ whole genome shotgun (WGS) entry which is preliminary data.</text>
</comment>
<dbReference type="GO" id="GO:0043138">
    <property type="term" value="F:3'-5' DNA helicase activity"/>
    <property type="evidence" value="ECO:0007669"/>
    <property type="project" value="TreeGrafter"/>
</dbReference>
<dbReference type="EMBL" id="MIQH01001138">
    <property type="protein sequence ID" value="OIR23783.1"/>
    <property type="molecule type" value="Genomic_DNA"/>
</dbReference>
<gene>
    <name evidence="3" type="ORF">BGC33_08080</name>
</gene>
<organism evidence="3 4">
    <name type="scientific">Bathymodiolus thermophilus thioautotrophic gill symbiont</name>
    <dbReference type="NCBI Taxonomy" id="2360"/>
    <lineage>
        <taxon>Bacteria</taxon>
        <taxon>Pseudomonadati</taxon>
        <taxon>Pseudomonadota</taxon>
        <taxon>Gammaproteobacteria</taxon>
        <taxon>sulfur-oxidizing symbionts</taxon>
    </lineage>
</organism>
<dbReference type="GO" id="GO:0000725">
    <property type="term" value="P:recombinational repair"/>
    <property type="evidence" value="ECO:0007669"/>
    <property type="project" value="TreeGrafter"/>
</dbReference>
<dbReference type="Gene3D" id="3.40.50.300">
    <property type="entry name" value="P-loop containing nucleotide triphosphate hydrolases"/>
    <property type="match status" value="2"/>
</dbReference>
<dbReference type="RefSeq" id="WP_071565297.1">
    <property type="nucleotide sequence ID" value="NZ_MIQH01001138.1"/>
</dbReference>
<dbReference type="InterPro" id="IPR027417">
    <property type="entry name" value="P-loop_NTPase"/>
</dbReference>
<evidence type="ECO:0000259" key="2">
    <source>
        <dbReference type="Pfam" id="PF02562"/>
    </source>
</evidence>
<accession>A0A1J5UHN8</accession>
<sequence>MAKRQFRLPGVEELNKDQDRVLRLPEDGQFLIVGGPGTGKSVVALLRAMKFHENKKYTFLAYNHTLHSATKQLVGFDLVESTLHSWFYKIQYDLTKKYMPMIQKKGKEKIDYDKVIEIFHKLGKPVDDSHILIDEGQDMPPKFYVCLQELGLENFFIVADQNQQITEENSSRQDLTNLLGLEASEVIKLKQNYRNSHPIALVAQHFFTDIASPKPELPQAANAQLGTPILYRYSDFKKCIRFILREADRDPSNLIGVVVAKTDILGICKDEFKNMELELDNPKPIIQSYSSKDKQKVNINFSEGGIVILNDKSIKGLEFDVVFIMVNGFKIYNNNLDGMRKCFYVMSSRAIKKLVFFQSTNDAMLDKILPNENILPRQELN</sequence>
<proteinExistence type="predicted"/>
<dbReference type="GO" id="GO:0003677">
    <property type="term" value="F:DNA binding"/>
    <property type="evidence" value="ECO:0007669"/>
    <property type="project" value="InterPro"/>
</dbReference>
<feature type="domain" description="PhoH-like protein" evidence="2">
    <location>
        <begin position="14"/>
        <end position="179"/>
    </location>
</feature>
<dbReference type="Pfam" id="PF02562">
    <property type="entry name" value="PhoH"/>
    <property type="match status" value="1"/>
</dbReference>
<dbReference type="PANTHER" id="PTHR11070:SF2">
    <property type="entry name" value="ATP-DEPENDENT DNA HELICASE SRS2"/>
    <property type="match status" value="1"/>
</dbReference>
<dbReference type="OrthoDB" id="7066673at2"/>
<dbReference type="PANTHER" id="PTHR11070">
    <property type="entry name" value="UVRD / RECB / PCRA DNA HELICASE FAMILY MEMBER"/>
    <property type="match status" value="1"/>
</dbReference>
<dbReference type="Proteomes" id="UP000182798">
    <property type="component" value="Unassembled WGS sequence"/>
</dbReference>
<evidence type="ECO:0000256" key="1">
    <source>
        <dbReference type="ARBA" id="ARBA00034923"/>
    </source>
</evidence>
<dbReference type="InterPro" id="IPR003714">
    <property type="entry name" value="PhoH"/>
</dbReference>
<evidence type="ECO:0000313" key="3">
    <source>
        <dbReference type="EMBL" id="OIR23783.1"/>
    </source>
</evidence>
<dbReference type="AlphaFoldDB" id="A0A1J5UHN8"/>
<name>A0A1J5UHN8_9GAMM</name>
<dbReference type="SUPFAM" id="SSF52540">
    <property type="entry name" value="P-loop containing nucleoside triphosphate hydrolases"/>
    <property type="match status" value="1"/>
</dbReference>
<dbReference type="GO" id="GO:0005524">
    <property type="term" value="F:ATP binding"/>
    <property type="evidence" value="ECO:0007669"/>
    <property type="project" value="InterPro"/>
</dbReference>